<dbReference type="InterPro" id="IPR050763">
    <property type="entry name" value="ABC_transporter_ATP-binding"/>
</dbReference>
<gene>
    <name evidence="7" type="ORF">METEAL_07470</name>
</gene>
<dbReference type="Gene3D" id="3.40.50.300">
    <property type="entry name" value="P-loop containing nucleotide triphosphate hydrolases"/>
    <property type="match status" value="1"/>
</dbReference>
<dbReference type="InterPro" id="IPR017871">
    <property type="entry name" value="ABC_transporter-like_CS"/>
</dbReference>
<dbReference type="PANTHER" id="PTHR42711">
    <property type="entry name" value="ABC TRANSPORTER ATP-BINDING PROTEIN"/>
    <property type="match status" value="1"/>
</dbReference>
<dbReference type="Pfam" id="PF00005">
    <property type="entry name" value="ABC_tran"/>
    <property type="match status" value="1"/>
</dbReference>
<dbReference type="GO" id="GO:0016887">
    <property type="term" value="F:ATP hydrolysis activity"/>
    <property type="evidence" value="ECO:0007669"/>
    <property type="project" value="InterPro"/>
</dbReference>
<keyword evidence="2" id="KW-0813">Transport</keyword>
<name>A0AA48KAJ8_9BACT</name>
<keyword evidence="3" id="KW-0536">Nodulation</keyword>
<accession>A0AA48KAJ8</accession>
<reference evidence="8" key="1">
    <citation type="journal article" date="2023" name="Int. J. Syst. Evol. Microbiol.">
        <title>Mesoterricola silvestris gen. nov., sp. nov., Mesoterricola sediminis sp. nov., Geothrix oryzae sp. nov., Geothrix edaphica sp. nov., Geothrix rubra sp. nov., and Geothrix limicola sp. nov., six novel members of Acidobacteriota isolated from soils.</title>
        <authorList>
            <person name="Itoh H."/>
            <person name="Sugisawa Y."/>
            <person name="Mise K."/>
            <person name="Xu Z."/>
            <person name="Kuniyasu M."/>
            <person name="Ushijima N."/>
            <person name="Kawano K."/>
            <person name="Kobayashi E."/>
            <person name="Shiratori Y."/>
            <person name="Masuda Y."/>
            <person name="Senoo K."/>
        </authorList>
    </citation>
    <scope>NUCLEOTIDE SEQUENCE [LARGE SCALE GENOMIC DNA]</scope>
    <source>
        <strain evidence="8">W79</strain>
    </source>
</reference>
<dbReference type="Proteomes" id="UP001238179">
    <property type="component" value="Chromosome"/>
</dbReference>
<evidence type="ECO:0000256" key="5">
    <source>
        <dbReference type="ARBA" id="ARBA00022840"/>
    </source>
</evidence>
<dbReference type="GO" id="GO:0005524">
    <property type="term" value="F:ATP binding"/>
    <property type="evidence" value="ECO:0007669"/>
    <property type="project" value="UniProtKB-KW"/>
</dbReference>
<keyword evidence="8" id="KW-1185">Reference proteome</keyword>
<dbReference type="PROSITE" id="PS50893">
    <property type="entry name" value="ABC_TRANSPORTER_2"/>
    <property type="match status" value="1"/>
</dbReference>
<evidence type="ECO:0000256" key="1">
    <source>
        <dbReference type="ARBA" id="ARBA00005417"/>
    </source>
</evidence>
<comment type="similarity">
    <text evidence="1">Belongs to the ABC transporter superfamily.</text>
</comment>
<protein>
    <submittedName>
        <fullName evidence="7">ABC transporter ATP-binding protein</fullName>
    </submittedName>
</protein>
<dbReference type="PANTHER" id="PTHR42711:SF5">
    <property type="entry name" value="ABC TRANSPORTER ATP-BINDING PROTEIN NATA"/>
    <property type="match status" value="1"/>
</dbReference>
<dbReference type="InterPro" id="IPR003439">
    <property type="entry name" value="ABC_transporter-like_ATP-bd"/>
</dbReference>
<evidence type="ECO:0000259" key="6">
    <source>
        <dbReference type="PROSITE" id="PS50893"/>
    </source>
</evidence>
<dbReference type="CDD" id="cd03230">
    <property type="entry name" value="ABC_DR_subfamily_A"/>
    <property type="match status" value="1"/>
</dbReference>
<evidence type="ECO:0000256" key="2">
    <source>
        <dbReference type="ARBA" id="ARBA00022448"/>
    </source>
</evidence>
<dbReference type="PROSITE" id="PS00211">
    <property type="entry name" value="ABC_TRANSPORTER_1"/>
    <property type="match status" value="1"/>
</dbReference>
<evidence type="ECO:0000313" key="8">
    <source>
        <dbReference type="Proteomes" id="UP001238179"/>
    </source>
</evidence>
<dbReference type="SMART" id="SM00382">
    <property type="entry name" value="AAA"/>
    <property type="match status" value="1"/>
</dbReference>
<dbReference type="EMBL" id="AP027080">
    <property type="protein sequence ID" value="BDU71573.1"/>
    <property type="molecule type" value="Genomic_DNA"/>
</dbReference>
<dbReference type="SUPFAM" id="SSF52540">
    <property type="entry name" value="P-loop containing nucleoside triphosphate hydrolases"/>
    <property type="match status" value="1"/>
</dbReference>
<evidence type="ECO:0000313" key="7">
    <source>
        <dbReference type="EMBL" id="BDU71573.1"/>
    </source>
</evidence>
<organism evidence="7 8">
    <name type="scientific">Mesoterricola silvestris</name>
    <dbReference type="NCBI Taxonomy" id="2927979"/>
    <lineage>
        <taxon>Bacteria</taxon>
        <taxon>Pseudomonadati</taxon>
        <taxon>Acidobacteriota</taxon>
        <taxon>Holophagae</taxon>
        <taxon>Holophagales</taxon>
        <taxon>Holophagaceae</taxon>
        <taxon>Mesoterricola</taxon>
    </lineage>
</organism>
<dbReference type="KEGG" id="msil:METEAL_07470"/>
<keyword evidence="5 7" id="KW-0067">ATP-binding</keyword>
<keyword evidence="4" id="KW-0547">Nucleotide-binding</keyword>
<dbReference type="InterPro" id="IPR003593">
    <property type="entry name" value="AAA+_ATPase"/>
</dbReference>
<sequence length="304" mass="33386">MLILDGLAKTYRGAPRPALDAVDLAVGPGSFLALLGPNGAGKSTLINILSGRCRQDRGDVRVAGQPLAASNPALRALIGIVPQEIRFDYVFTVEEILRMERGFYGLRADEAHLAYLLERLSLAPKRREKVRSLSGGMQRRLMIARALVHRPRLLLLDEPTAGVDLNLRHDLYGFLRELNGDGLTILLTTHHLEEAEELCGRIVVLDEGRIVADRDREAFLAMAGDHLTLDMRTQGQARIRGLFEGKGVVTEAGAGLRVVFPRAGREPVLAALAEASPLVESFQILRPRLEDVFLELTRKEPGLA</sequence>
<evidence type="ECO:0000256" key="3">
    <source>
        <dbReference type="ARBA" id="ARBA00022458"/>
    </source>
</evidence>
<proteinExistence type="inferred from homology"/>
<dbReference type="AlphaFoldDB" id="A0AA48KAJ8"/>
<feature type="domain" description="ABC transporter" evidence="6">
    <location>
        <begin position="2"/>
        <end position="232"/>
    </location>
</feature>
<dbReference type="RefSeq" id="WP_316414461.1">
    <property type="nucleotide sequence ID" value="NZ_AP027080.1"/>
</dbReference>
<evidence type="ECO:0000256" key="4">
    <source>
        <dbReference type="ARBA" id="ARBA00022741"/>
    </source>
</evidence>
<dbReference type="InterPro" id="IPR027417">
    <property type="entry name" value="P-loop_NTPase"/>
</dbReference>